<dbReference type="InterPro" id="IPR036789">
    <property type="entry name" value="Ribosomal_uL6-like_a/b-dom_sf"/>
</dbReference>
<dbReference type="Proteomes" id="UP000642829">
    <property type="component" value="Unassembled WGS sequence"/>
</dbReference>
<evidence type="ECO:0000259" key="6">
    <source>
        <dbReference type="Pfam" id="PF00347"/>
    </source>
</evidence>
<gene>
    <name evidence="3 7" type="primary">rplF</name>
    <name evidence="7" type="ORF">GCM10007047_27660</name>
</gene>
<dbReference type="AlphaFoldDB" id="A0A8J3DJ41"/>
<dbReference type="Pfam" id="PF00347">
    <property type="entry name" value="Ribosomal_L6"/>
    <property type="match status" value="2"/>
</dbReference>
<dbReference type="GO" id="GO:0022625">
    <property type="term" value="C:cytosolic large ribosomal subunit"/>
    <property type="evidence" value="ECO:0007669"/>
    <property type="project" value="UniProtKB-UniRule"/>
</dbReference>
<comment type="caution">
    <text evidence="7">The sequence shown here is derived from an EMBL/GenBank/DDBJ whole genome shotgun (WGS) entry which is preliminary data.</text>
</comment>
<keyword evidence="3 5" id="KW-0699">rRNA-binding</keyword>
<keyword evidence="1 3" id="KW-0689">Ribosomal protein</keyword>
<evidence type="ECO:0000256" key="4">
    <source>
        <dbReference type="RuleBase" id="RU003869"/>
    </source>
</evidence>
<dbReference type="GO" id="GO:0019843">
    <property type="term" value="F:rRNA binding"/>
    <property type="evidence" value="ECO:0007669"/>
    <property type="project" value="UniProtKB-UniRule"/>
</dbReference>
<comment type="subunit">
    <text evidence="3">Part of the 50S ribosomal subunit.</text>
</comment>
<reference evidence="7" key="2">
    <citation type="submission" date="2020-09" db="EMBL/GenBank/DDBJ databases">
        <authorList>
            <person name="Sun Q."/>
            <person name="Kim S."/>
        </authorList>
    </citation>
    <scope>NUCLEOTIDE SEQUENCE</scope>
    <source>
        <strain evidence="7">KCTC 12870</strain>
    </source>
</reference>
<protein>
    <recommendedName>
        <fullName evidence="3">Large ribosomal subunit protein uL6</fullName>
    </recommendedName>
</protein>
<comment type="function">
    <text evidence="3 5">This protein binds to the 23S rRNA, and is important in its secondary structure. It is located near the subunit interface in the base of the L7/L12 stalk, and near the tRNA binding site of the peptidyltransferase center.</text>
</comment>
<evidence type="ECO:0000256" key="3">
    <source>
        <dbReference type="HAMAP-Rule" id="MF_01365"/>
    </source>
</evidence>
<dbReference type="PANTHER" id="PTHR11655:SF14">
    <property type="entry name" value="LARGE RIBOSOMAL SUBUNIT PROTEIN UL6M"/>
    <property type="match status" value="1"/>
</dbReference>
<dbReference type="HAMAP" id="MF_01365_B">
    <property type="entry name" value="Ribosomal_uL6_B"/>
    <property type="match status" value="1"/>
</dbReference>
<name>A0A8J3DJ41_9BACT</name>
<evidence type="ECO:0000256" key="2">
    <source>
        <dbReference type="ARBA" id="ARBA00023274"/>
    </source>
</evidence>
<sequence length="179" mass="19343">MSRIGKLPVPIADKVKVTVNGQTVNVDGPKGKLSKVFDRDVKISLEEGQIVVTPNNSSRQAKAMWGTARSIISGMIIGVTESYKKSLEIEGVGFKANLQGKILDLALGYSHEIKYPVPDGVTVTVDKSGTKLDVEGPDKQMVGQVAADIFGYKPVEPYKGKGVRIVGRYVRRKEGKKTG</sequence>
<dbReference type="PIRSF" id="PIRSF002162">
    <property type="entry name" value="Ribosomal_L6"/>
    <property type="match status" value="1"/>
</dbReference>
<dbReference type="GO" id="GO:0003735">
    <property type="term" value="F:structural constituent of ribosome"/>
    <property type="evidence" value="ECO:0007669"/>
    <property type="project" value="UniProtKB-UniRule"/>
</dbReference>
<feature type="domain" description="Large ribosomal subunit protein uL6 alpha-beta" evidence="6">
    <location>
        <begin position="91"/>
        <end position="164"/>
    </location>
</feature>
<evidence type="ECO:0000313" key="7">
    <source>
        <dbReference type="EMBL" id="GHC08892.1"/>
    </source>
</evidence>
<dbReference type="InterPro" id="IPR020040">
    <property type="entry name" value="Ribosomal_uL6_a/b-dom"/>
</dbReference>
<keyword evidence="2 3" id="KW-0687">Ribonucleoprotein</keyword>
<evidence type="ECO:0000256" key="5">
    <source>
        <dbReference type="RuleBase" id="RU003870"/>
    </source>
</evidence>
<keyword evidence="3 5" id="KW-0694">RNA-binding</keyword>
<dbReference type="Gene3D" id="3.90.930.12">
    <property type="entry name" value="Ribosomal protein L6, alpha-beta domain"/>
    <property type="match status" value="2"/>
</dbReference>
<dbReference type="NCBIfam" id="TIGR03654">
    <property type="entry name" value="L6_bact"/>
    <property type="match status" value="1"/>
</dbReference>
<comment type="similarity">
    <text evidence="3 4">Belongs to the universal ribosomal protein uL6 family.</text>
</comment>
<dbReference type="EMBL" id="BMXG01000020">
    <property type="protein sequence ID" value="GHC08892.1"/>
    <property type="molecule type" value="Genomic_DNA"/>
</dbReference>
<feature type="domain" description="Large ribosomal subunit protein uL6 alpha-beta" evidence="6">
    <location>
        <begin position="13"/>
        <end position="81"/>
    </location>
</feature>
<dbReference type="PRINTS" id="PR00059">
    <property type="entry name" value="RIBOSOMALL6"/>
</dbReference>
<proteinExistence type="inferred from homology"/>
<organism evidence="7 8">
    <name type="scientific">Cerasicoccus arenae</name>
    <dbReference type="NCBI Taxonomy" id="424488"/>
    <lineage>
        <taxon>Bacteria</taxon>
        <taxon>Pseudomonadati</taxon>
        <taxon>Verrucomicrobiota</taxon>
        <taxon>Opitutia</taxon>
        <taxon>Puniceicoccales</taxon>
        <taxon>Cerasicoccaceae</taxon>
        <taxon>Cerasicoccus</taxon>
    </lineage>
</organism>
<evidence type="ECO:0000256" key="1">
    <source>
        <dbReference type="ARBA" id="ARBA00022980"/>
    </source>
</evidence>
<dbReference type="SUPFAM" id="SSF56053">
    <property type="entry name" value="Ribosomal protein L6"/>
    <property type="match status" value="2"/>
</dbReference>
<dbReference type="InterPro" id="IPR000702">
    <property type="entry name" value="Ribosomal_uL6-like"/>
</dbReference>
<accession>A0A8J3DJ41</accession>
<dbReference type="GO" id="GO:0002181">
    <property type="term" value="P:cytoplasmic translation"/>
    <property type="evidence" value="ECO:0007669"/>
    <property type="project" value="TreeGrafter"/>
</dbReference>
<keyword evidence="8" id="KW-1185">Reference proteome</keyword>
<reference evidence="7" key="1">
    <citation type="journal article" date="2014" name="Int. J. Syst. Evol. Microbiol.">
        <title>Complete genome sequence of Corynebacterium casei LMG S-19264T (=DSM 44701T), isolated from a smear-ripened cheese.</title>
        <authorList>
            <consortium name="US DOE Joint Genome Institute (JGI-PGF)"/>
            <person name="Walter F."/>
            <person name="Albersmeier A."/>
            <person name="Kalinowski J."/>
            <person name="Ruckert C."/>
        </authorList>
    </citation>
    <scope>NUCLEOTIDE SEQUENCE</scope>
    <source>
        <strain evidence="7">KCTC 12870</strain>
    </source>
</reference>
<dbReference type="PANTHER" id="PTHR11655">
    <property type="entry name" value="60S/50S RIBOSOMAL PROTEIN L6/L9"/>
    <property type="match status" value="1"/>
</dbReference>
<dbReference type="InterPro" id="IPR019906">
    <property type="entry name" value="Ribosomal_uL6_bac-type"/>
</dbReference>
<dbReference type="RefSeq" id="WP_189516245.1">
    <property type="nucleotide sequence ID" value="NZ_BMXG01000020.1"/>
</dbReference>
<evidence type="ECO:0000313" key="8">
    <source>
        <dbReference type="Proteomes" id="UP000642829"/>
    </source>
</evidence>